<dbReference type="EMBL" id="JBHMCF010000029">
    <property type="protein sequence ID" value="MFB9472787.1"/>
    <property type="molecule type" value="Genomic_DNA"/>
</dbReference>
<evidence type="ECO:0000313" key="2">
    <source>
        <dbReference type="Proteomes" id="UP001589568"/>
    </source>
</evidence>
<protein>
    <recommendedName>
        <fullName evidence="3">Class I SAM-dependent methyltransferase</fullName>
    </recommendedName>
</protein>
<name>A0ABV5NRD1_9ACTN</name>
<evidence type="ECO:0000313" key="1">
    <source>
        <dbReference type="EMBL" id="MFB9472787.1"/>
    </source>
</evidence>
<dbReference type="Proteomes" id="UP001589568">
    <property type="component" value="Unassembled WGS sequence"/>
</dbReference>
<comment type="caution">
    <text evidence="1">The sequence shown here is derived from an EMBL/GenBank/DDBJ whole genome shotgun (WGS) entry which is preliminary data.</text>
</comment>
<gene>
    <name evidence="1" type="ORF">ACFFR3_25090</name>
</gene>
<sequence length="84" mass="9346">MVERGGDLVVERHRLDLETGRNVVERTIVRDGHVRTVPSFVRLFTFPEVRDLMLAAGFTSVHAFGAEGGPLTIDSRRMIVVAGR</sequence>
<accession>A0ABV5NRD1</accession>
<keyword evidence="2" id="KW-1185">Reference proteome</keyword>
<organism evidence="1 2">
    <name type="scientific">Nonomuraea salmonea</name>
    <dbReference type="NCBI Taxonomy" id="46181"/>
    <lineage>
        <taxon>Bacteria</taxon>
        <taxon>Bacillati</taxon>
        <taxon>Actinomycetota</taxon>
        <taxon>Actinomycetes</taxon>
        <taxon>Streptosporangiales</taxon>
        <taxon>Streptosporangiaceae</taxon>
        <taxon>Nonomuraea</taxon>
    </lineage>
</organism>
<proteinExistence type="predicted"/>
<evidence type="ECO:0008006" key="3">
    <source>
        <dbReference type="Google" id="ProtNLM"/>
    </source>
</evidence>
<dbReference type="RefSeq" id="WP_345387051.1">
    <property type="nucleotide sequence ID" value="NZ_BAAAXS010000001.1"/>
</dbReference>
<reference evidence="1 2" key="1">
    <citation type="submission" date="2024-09" db="EMBL/GenBank/DDBJ databases">
        <authorList>
            <person name="Sun Q."/>
            <person name="Mori K."/>
        </authorList>
    </citation>
    <scope>NUCLEOTIDE SEQUENCE [LARGE SCALE GENOMIC DNA]</scope>
    <source>
        <strain evidence="1 2">JCM 3324</strain>
    </source>
</reference>